<evidence type="ECO:0000313" key="1">
    <source>
        <dbReference type="EMBL" id="CAL1272825.1"/>
    </source>
</evidence>
<organism evidence="1 2">
    <name type="scientific">Larinioides sclopetarius</name>
    <dbReference type="NCBI Taxonomy" id="280406"/>
    <lineage>
        <taxon>Eukaryota</taxon>
        <taxon>Metazoa</taxon>
        <taxon>Ecdysozoa</taxon>
        <taxon>Arthropoda</taxon>
        <taxon>Chelicerata</taxon>
        <taxon>Arachnida</taxon>
        <taxon>Araneae</taxon>
        <taxon>Araneomorphae</taxon>
        <taxon>Entelegynae</taxon>
        <taxon>Araneoidea</taxon>
        <taxon>Araneidae</taxon>
        <taxon>Larinioides</taxon>
    </lineage>
</organism>
<dbReference type="Proteomes" id="UP001497382">
    <property type="component" value="Unassembled WGS sequence"/>
</dbReference>
<protein>
    <submittedName>
        <fullName evidence="1">Uncharacterized protein</fullName>
    </submittedName>
</protein>
<dbReference type="EMBL" id="CAXIEN010000063">
    <property type="protein sequence ID" value="CAL1272825.1"/>
    <property type="molecule type" value="Genomic_DNA"/>
</dbReference>
<dbReference type="AlphaFoldDB" id="A0AAV1ZP28"/>
<keyword evidence="2" id="KW-1185">Reference proteome</keyword>
<sequence>IRTIIFNPREIEVVCIGDESQLRFWKKRRHRHYTVPKDGKLRYATYTPAGHMITAVINPEMSVMLRKRKEEPPLEISHEALPGTSYEELLGAYYDDFPRAPYEDLPGTSHQQIVQVGHERSRMETPLISPSNTLNAVKEDSSYSSYWTGRERNYCRIQYWSGNVNLEDSFQNVIINRTIILNENSIDVSPQGNKIAVLLPSQENSICIGIFNLRGEVESVISQLPLDPVGVQFSTIGNRMVIILANERSKGSKLKLMFHGNNIRRKEWKSRNARDYATRDITSRAIVTNRRSIIVFNIQSLQEEASRRHAAIH</sequence>
<name>A0AAV1ZP28_9ARAC</name>
<gene>
    <name evidence="1" type="ORF">LARSCL_LOCUS6600</name>
</gene>
<comment type="caution">
    <text evidence="1">The sequence shown here is derived from an EMBL/GenBank/DDBJ whole genome shotgun (WGS) entry which is preliminary data.</text>
</comment>
<feature type="non-terminal residue" evidence="1">
    <location>
        <position position="1"/>
    </location>
</feature>
<proteinExistence type="predicted"/>
<reference evidence="1 2" key="1">
    <citation type="submission" date="2024-04" db="EMBL/GenBank/DDBJ databases">
        <authorList>
            <person name="Rising A."/>
            <person name="Reimegard J."/>
            <person name="Sonavane S."/>
            <person name="Akerstrom W."/>
            <person name="Nylinder S."/>
            <person name="Hedman E."/>
            <person name="Kallberg Y."/>
        </authorList>
    </citation>
    <scope>NUCLEOTIDE SEQUENCE [LARGE SCALE GENOMIC DNA]</scope>
</reference>
<evidence type="ECO:0000313" key="2">
    <source>
        <dbReference type="Proteomes" id="UP001497382"/>
    </source>
</evidence>
<accession>A0AAV1ZP28</accession>